<gene>
    <name evidence="1" type="ORF">ASPZODRAFT_132915</name>
</gene>
<dbReference type="Proteomes" id="UP000184188">
    <property type="component" value="Unassembled WGS sequence"/>
</dbReference>
<evidence type="ECO:0000313" key="1">
    <source>
        <dbReference type="EMBL" id="OJJ46767.1"/>
    </source>
</evidence>
<dbReference type="EMBL" id="KV878342">
    <property type="protein sequence ID" value="OJJ46767.1"/>
    <property type="molecule type" value="Genomic_DNA"/>
</dbReference>
<proteinExistence type="predicted"/>
<dbReference type="VEuPathDB" id="FungiDB:ASPZODRAFT_132915"/>
<name>A0A1L9SI06_9EURO</name>
<dbReference type="AlphaFoldDB" id="A0A1L9SI06"/>
<dbReference type="GeneID" id="34609609"/>
<reference evidence="2" key="1">
    <citation type="journal article" date="2017" name="Genome Biol.">
        <title>Comparative genomics reveals high biological diversity and specific adaptations in the industrially and medically important fungal genus Aspergillus.</title>
        <authorList>
            <person name="de Vries R.P."/>
            <person name="Riley R."/>
            <person name="Wiebenga A."/>
            <person name="Aguilar-Osorio G."/>
            <person name="Amillis S."/>
            <person name="Uchima C.A."/>
            <person name="Anderluh G."/>
            <person name="Asadollahi M."/>
            <person name="Askin M."/>
            <person name="Barry K."/>
            <person name="Battaglia E."/>
            <person name="Bayram O."/>
            <person name="Benocci T."/>
            <person name="Braus-Stromeyer S.A."/>
            <person name="Caldana C."/>
            <person name="Canovas D."/>
            <person name="Cerqueira G.C."/>
            <person name="Chen F."/>
            <person name="Chen W."/>
            <person name="Choi C."/>
            <person name="Clum A."/>
            <person name="Dos Santos R.A."/>
            <person name="Damasio A.R."/>
            <person name="Diallinas G."/>
            <person name="Emri T."/>
            <person name="Fekete E."/>
            <person name="Flipphi M."/>
            <person name="Freyberg S."/>
            <person name="Gallo A."/>
            <person name="Gournas C."/>
            <person name="Habgood R."/>
            <person name="Hainaut M."/>
            <person name="Harispe M.L."/>
            <person name="Henrissat B."/>
            <person name="Hilden K.S."/>
            <person name="Hope R."/>
            <person name="Hossain A."/>
            <person name="Karabika E."/>
            <person name="Karaffa L."/>
            <person name="Karanyi Z."/>
            <person name="Krasevec N."/>
            <person name="Kuo A."/>
            <person name="Kusch H."/>
            <person name="LaButti K."/>
            <person name="Lagendijk E.L."/>
            <person name="Lapidus A."/>
            <person name="Levasseur A."/>
            <person name="Lindquist E."/>
            <person name="Lipzen A."/>
            <person name="Logrieco A.F."/>
            <person name="MacCabe A."/>
            <person name="Maekelae M.R."/>
            <person name="Malavazi I."/>
            <person name="Melin P."/>
            <person name="Meyer V."/>
            <person name="Mielnichuk N."/>
            <person name="Miskei M."/>
            <person name="Molnar A.P."/>
            <person name="Mule G."/>
            <person name="Ngan C.Y."/>
            <person name="Orejas M."/>
            <person name="Orosz E."/>
            <person name="Ouedraogo J.P."/>
            <person name="Overkamp K.M."/>
            <person name="Park H.-S."/>
            <person name="Perrone G."/>
            <person name="Piumi F."/>
            <person name="Punt P.J."/>
            <person name="Ram A.F."/>
            <person name="Ramon A."/>
            <person name="Rauscher S."/>
            <person name="Record E."/>
            <person name="Riano-Pachon D.M."/>
            <person name="Robert V."/>
            <person name="Roehrig J."/>
            <person name="Ruller R."/>
            <person name="Salamov A."/>
            <person name="Salih N.S."/>
            <person name="Samson R.A."/>
            <person name="Sandor E."/>
            <person name="Sanguinetti M."/>
            <person name="Schuetze T."/>
            <person name="Sepcic K."/>
            <person name="Shelest E."/>
            <person name="Sherlock G."/>
            <person name="Sophianopoulou V."/>
            <person name="Squina F.M."/>
            <person name="Sun H."/>
            <person name="Susca A."/>
            <person name="Todd R.B."/>
            <person name="Tsang A."/>
            <person name="Unkles S.E."/>
            <person name="van de Wiele N."/>
            <person name="van Rossen-Uffink D."/>
            <person name="Oliveira J.V."/>
            <person name="Vesth T.C."/>
            <person name="Visser J."/>
            <person name="Yu J.-H."/>
            <person name="Zhou M."/>
            <person name="Andersen M.R."/>
            <person name="Archer D.B."/>
            <person name="Baker S.E."/>
            <person name="Benoit I."/>
            <person name="Brakhage A.A."/>
            <person name="Braus G.H."/>
            <person name="Fischer R."/>
            <person name="Frisvad J.C."/>
            <person name="Goldman G.H."/>
            <person name="Houbraken J."/>
            <person name="Oakley B."/>
            <person name="Pocsi I."/>
            <person name="Scazzocchio C."/>
            <person name="Seiboth B."/>
            <person name="vanKuyk P.A."/>
            <person name="Wortman J."/>
            <person name="Dyer P.S."/>
            <person name="Grigoriev I.V."/>
        </authorList>
    </citation>
    <scope>NUCLEOTIDE SEQUENCE [LARGE SCALE GENOMIC DNA]</scope>
    <source>
        <strain evidence="2">CBS 506.65</strain>
    </source>
</reference>
<dbReference type="RefSeq" id="XP_022581277.1">
    <property type="nucleotide sequence ID" value="XM_022723144.1"/>
</dbReference>
<keyword evidence="2" id="KW-1185">Reference proteome</keyword>
<sequence length="90" mass="9805">MAPKFLGSCPVLVPPPVGAPDHALQVHGDTSTVVTNYSVLACRQWMGGFCRWEREGKGRGGHPSVEMGVMMRFRNPLPPRPLSNPSESPH</sequence>
<evidence type="ECO:0000313" key="2">
    <source>
        <dbReference type="Proteomes" id="UP000184188"/>
    </source>
</evidence>
<protein>
    <submittedName>
        <fullName evidence="1">Uncharacterized protein</fullName>
    </submittedName>
</protein>
<accession>A0A1L9SI06</accession>
<organism evidence="1 2">
    <name type="scientific">Penicilliopsis zonata CBS 506.65</name>
    <dbReference type="NCBI Taxonomy" id="1073090"/>
    <lineage>
        <taxon>Eukaryota</taxon>
        <taxon>Fungi</taxon>
        <taxon>Dikarya</taxon>
        <taxon>Ascomycota</taxon>
        <taxon>Pezizomycotina</taxon>
        <taxon>Eurotiomycetes</taxon>
        <taxon>Eurotiomycetidae</taxon>
        <taxon>Eurotiales</taxon>
        <taxon>Aspergillaceae</taxon>
        <taxon>Penicilliopsis</taxon>
    </lineage>
</organism>